<evidence type="ECO:0000256" key="1">
    <source>
        <dbReference type="SAM" id="SignalP"/>
    </source>
</evidence>
<protein>
    <recommendedName>
        <fullName evidence="4">Lipoprotein</fullName>
    </recommendedName>
</protein>
<name>A0A075WSH5_9BACT</name>
<evidence type="ECO:0008006" key="4">
    <source>
        <dbReference type="Google" id="ProtNLM"/>
    </source>
</evidence>
<dbReference type="PROSITE" id="PS51257">
    <property type="entry name" value="PROKAR_LIPOPROTEIN"/>
    <property type="match status" value="1"/>
</dbReference>
<reference evidence="2 3" key="1">
    <citation type="journal article" date="2015" name="Genome Announc.">
        <title>Genome Sequence of a Sulfate-Reducing Thermophilic Bacterium, Thermodesulfobacterium commune DSM 2178T (Phylum Thermodesulfobacteria).</title>
        <authorList>
            <person name="Bhatnagar S."/>
            <person name="Badger J.H."/>
            <person name="Madupu R."/>
            <person name="Khouri H.M."/>
            <person name="O'Connor E.M."/>
            <person name="Robb F.T."/>
            <person name="Ward N.L."/>
            <person name="Eisen J.A."/>
        </authorList>
    </citation>
    <scope>NUCLEOTIDE SEQUENCE [LARGE SCALE GENOMIC DNA]</scope>
    <source>
        <strain evidence="2 3">DSM 2178</strain>
    </source>
</reference>
<evidence type="ECO:0000313" key="2">
    <source>
        <dbReference type="EMBL" id="AIH03816.1"/>
    </source>
</evidence>
<dbReference type="KEGG" id="tcm:HL41_02860"/>
<dbReference type="EMBL" id="CP008796">
    <property type="protein sequence ID" value="AIH03816.1"/>
    <property type="molecule type" value="Genomic_DNA"/>
</dbReference>
<sequence>MKKLCLFMLCFLGLLGTACSKKEPGVSPGIDLKEGKWEISIEMESSSYPINLPKQVYTQCLTKENFIPIQEQSLGASNPNCAYKQKEIKGNSVSWVMECKEDDGGKVINEGSLVYKGEQFEGRLVVKSKEVEFVQKIQGKWIGKCDPGR</sequence>
<dbReference type="PaxDb" id="289377-HL41_02860"/>
<proteinExistence type="predicted"/>
<keyword evidence="1" id="KW-0732">Signal</keyword>
<dbReference type="AlphaFoldDB" id="A0A075WSH5"/>
<feature type="signal peptide" evidence="1">
    <location>
        <begin position="1"/>
        <end position="20"/>
    </location>
</feature>
<keyword evidence="3" id="KW-1185">Reference proteome</keyword>
<dbReference type="eggNOG" id="ENOG50330XB">
    <property type="taxonomic scope" value="Bacteria"/>
</dbReference>
<gene>
    <name evidence="2" type="ORF">HL41_02860</name>
</gene>
<feature type="chain" id="PRO_5001710773" description="Lipoprotein" evidence="1">
    <location>
        <begin position="21"/>
        <end position="149"/>
    </location>
</feature>
<dbReference type="STRING" id="289377.HL41_02860"/>
<accession>A0A075WSH5</accession>
<dbReference type="OrthoDB" id="9180646at2"/>
<dbReference type="InterPro" id="IPR022061">
    <property type="entry name" value="DUF3617"/>
</dbReference>
<dbReference type="Proteomes" id="UP000028481">
    <property type="component" value="Chromosome"/>
</dbReference>
<dbReference type="HOGENOM" id="CLU_125873_0_0_0"/>
<organism evidence="2 3">
    <name type="scientific">Thermodesulfobacterium commune DSM 2178</name>
    <dbReference type="NCBI Taxonomy" id="289377"/>
    <lineage>
        <taxon>Bacteria</taxon>
        <taxon>Pseudomonadati</taxon>
        <taxon>Thermodesulfobacteriota</taxon>
        <taxon>Thermodesulfobacteria</taxon>
        <taxon>Thermodesulfobacteriales</taxon>
        <taxon>Thermodesulfobacteriaceae</taxon>
        <taxon>Thermodesulfobacterium</taxon>
    </lineage>
</organism>
<dbReference type="RefSeq" id="WP_038062095.1">
    <property type="nucleotide sequence ID" value="NZ_CP008796.1"/>
</dbReference>
<evidence type="ECO:0000313" key="3">
    <source>
        <dbReference type="Proteomes" id="UP000028481"/>
    </source>
</evidence>
<dbReference type="Pfam" id="PF12276">
    <property type="entry name" value="DUF3617"/>
    <property type="match status" value="1"/>
</dbReference>